<evidence type="ECO:0000313" key="7">
    <source>
        <dbReference type="Proteomes" id="UP000887159"/>
    </source>
</evidence>
<name>A0A8X6RJX4_TRICX</name>
<dbReference type="EMBL" id="BMAU01021176">
    <property type="protein sequence ID" value="GFX93984.1"/>
    <property type="molecule type" value="Genomic_DNA"/>
</dbReference>
<comment type="caution">
    <text evidence="4">The sequence shown here is derived from an EMBL/GenBank/DDBJ whole genome shotgun (WGS) entry which is preliminary data.</text>
</comment>
<dbReference type="EMBL" id="BMAU01021176">
    <property type="protein sequence ID" value="GFX93985.1"/>
    <property type="molecule type" value="Genomic_DNA"/>
</dbReference>
<gene>
    <name evidence="1" type="ORF">TNCV_3413381</name>
    <name evidence="2" type="ORF">TNCV_3413401</name>
    <name evidence="3" type="ORF">TNCV_3413421</name>
    <name evidence="4" type="ORF">TNCV_3413441</name>
    <name evidence="5" type="ORF">TNCV_3413461</name>
    <name evidence="6" type="ORF">TNCV_3413471</name>
</gene>
<proteinExistence type="predicted"/>
<dbReference type="Proteomes" id="UP000887159">
    <property type="component" value="Unassembled WGS sequence"/>
</dbReference>
<dbReference type="AlphaFoldDB" id="A0A8X6RJX4"/>
<organism evidence="4 7">
    <name type="scientific">Trichonephila clavipes</name>
    <name type="common">Golden silk orbweaver</name>
    <name type="synonym">Nephila clavipes</name>
    <dbReference type="NCBI Taxonomy" id="2585209"/>
    <lineage>
        <taxon>Eukaryota</taxon>
        <taxon>Metazoa</taxon>
        <taxon>Ecdysozoa</taxon>
        <taxon>Arthropoda</taxon>
        <taxon>Chelicerata</taxon>
        <taxon>Arachnida</taxon>
        <taxon>Araneae</taxon>
        <taxon>Araneomorphae</taxon>
        <taxon>Entelegynae</taxon>
        <taxon>Araneoidea</taxon>
        <taxon>Nephilidae</taxon>
        <taxon>Trichonephila</taxon>
    </lineage>
</organism>
<evidence type="ECO:0000313" key="6">
    <source>
        <dbReference type="EMBL" id="GFX93985.1"/>
    </source>
</evidence>
<dbReference type="EMBL" id="BMAU01021176">
    <property type="protein sequence ID" value="GFX93976.1"/>
    <property type="molecule type" value="Genomic_DNA"/>
</dbReference>
<evidence type="ECO:0000313" key="4">
    <source>
        <dbReference type="EMBL" id="GFX93982.1"/>
    </source>
</evidence>
<dbReference type="EMBL" id="BMAU01021176">
    <property type="protein sequence ID" value="GFX93978.1"/>
    <property type="molecule type" value="Genomic_DNA"/>
</dbReference>
<dbReference type="EMBL" id="BMAU01021176">
    <property type="protein sequence ID" value="GFX93980.1"/>
    <property type="molecule type" value="Genomic_DNA"/>
</dbReference>
<keyword evidence="7" id="KW-1185">Reference proteome</keyword>
<evidence type="ECO:0000313" key="2">
    <source>
        <dbReference type="EMBL" id="GFX93978.1"/>
    </source>
</evidence>
<sequence length="74" mass="9061">MGEVERGFRREFLTGIVSDEYWYYKEPSGRRGWFVPGFICLWLRVRPRPKSVDFHDAENRQRKCRMVMRHVKDP</sequence>
<accession>A0A8X6RJX4</accession>
<protein>
    <submittedName>
        <fullName evidence="4">Uncharacterized protein</fullName>
    </submittedName>
</protein>
<dbReference type="EMBL" id="BMAU01021176">
    <property type="protein sequence ID" value="GFX93982.1"/>
    <property type="molecule type" value="Genomic_DNA"/>
</dbReference>
<evidence type="ECO:0000313" key="3">
    <source>
        <dbReference type="EMBL" id="GFX93980.1"/>
    </source>
</evidence>
<evidence type="ECO:0000313" key="5">
    <source>
        <dbReference type="EMBL" id="GFX93984.1"/>
    </source>
</evidence>
<reference evidence="4" key="1">
    <citation type="submission" date="2020-08" db="EMBL/GenBank/DDBJ databases">
        <title>Multicomponent nature underlies the extraordinary mechanical properties of spider dragline silk.</title>
        <authorList>
            <person name="Kono N."/>
            <person name="Nakamura H."/>
            <person name="Mori M."/>
            <person name="Yoshida Y."/>
            <person name="Ohtoshi R."/>
            <person name="Malay A.D."/>
            <person name="Moran D.A.P."/>
            <person name="Tomita M."/>
            <person name="Numata K."/>
            <person name="Arakawa K."/>
        </authorList>
    </citation>
    <scope>NUCLEOTIDE SEQUENCE</scope>
</reference>
<evidence type="ECO:0000313" key="1">
    <source>
        <dbReference type="EMBL" id="GFX93976.1"/>
    </source>
</evidence>